<dbReference type="OrthoDB" id="1701386at2"/>
<feature type="transmembrane region" description="Helical" evidence="1">
    <location>
        <begin position="80"/>
        <end position="101"/>
    </location>
</feature>
<keyword evidence="1" id="KW-0812">Transmembrane</keyword>
<sequence>MKLIIKILVSALAIAIAAALSPMRVSNFSAAIMAAIVMGGLDWLIGNYTDLKKSPAGRGGSGFLVGALVIYITGKLVSGFSAGIIGSLIGAAVLGIVSAAIPGEKTFR</sequence>
<accession>A0A1W1V4A1</accession>
<reference evidence="3" key="1">
    <citation type="submission" date="2017-04" db="EMBL/GenBank/DDBJ databases">
        <authorList>
            <person name="Varghese N."/>
            <person name="Submissions S."/>
        </authorList>
    </citation>
    <scope>NUCLEOTIDE SEQUENCE [LARGE SCALE GENOMIC DNA]</scope>
    <source>
        <strain evidence="3">DSM 20463</strain>
    </source>
</reference>
<evidence type="ECO:0000313" key="2">
    <source>
        <dbReference type="EMBL" id="SMB88145.1"/>
    </source>
</evidence>
<evidence type="ECO:0000256" key="1">
    <source>
        <dbReference type="SAM" id="Phobius"/>
    </source>
</evidence>
<feature type="transmembrane region" description="Helical" evidence="1">
    <location>
        <begin position="28"/>
        <end position="45"/>
    </location>
</feature>
<dbReference type="InterPro" id="IPR007165">
    <property type="entry name" value="Phage_holin_4_2"/>
</dbReference>
<dbReference type="AlphaFoldDB" id="A0A1W1V4A1"/>
<dbReference type="EMBL" id="FWWR01000009">
    <property type="protein sequence ID" value="SMB88145.1"/>
    <property type="molecule type" value="Genomic_DNA"/>
</dbReference>
<evidence type="ECO:0000313" key="3">
    <source>
        <dbReference type="Proteomes" id="UP000192368"/>
    </source>
</evidence>
<gene>
    <name evidence="2" type="ORF">SAMN00017477_1351</name>
</gene>
<protein>
    <submittedName>
        <fullName evidence="2">4 TMS phage holin, superfamily IV</fullName>
    </submittedName>
</protein>
<proteinExistence type="predicted"/>
<dbReference type="Pfam" id="PF04020">
    <property type="entry name" value="Phage_holin_4_2"/>
    <property type="match status" value="1"/>
</dbReference>
<keyword evidence="1" id="KW-0472">Membrane</keyword>
<dbReference type="STRING" id="573058.SAMN00017477_1351"/>
<keyword evidence="1" id="KW-1133">Transmembrane helix</keyword>
<dbReference type="Proteomes" id="UP000192368">
    <property type="component" value="Unassembled WGS sequence"/>
</dbReference>
<keyword evidence="3" id="KW-1185">Reference proteome</keyword>
<name>A0A1W1V4A1_PEPAS</name>
<dbReference type="RefSeq" id="WP_084230900.1">
    <property type="nucleotide sequence ID" value="NZ_FWWR01000009.1"/>
</dbReference>
<organism evidence="2 3">
    <name type="scientific">Peptoniphilus asaccharolyticus DSM 20463</name>
    <dbReference type="NCBI Taxonomy" id="573058"/>
    <lineage>
        <taxon>Bacteria</taxon>
        <taxon>Bacillati</taxon>
        <taxon>Bacillota</taxon>
        <taxon>Tissierellia</taxon>
        <taxon>Tissierellales</taxon>
        <taxon>Peptoniphilaceae</taxon>
        <taxon>Peptoniphilus</taxon>
    </lineage>
</organism>
<feature type="transmembrane region" description="Helical" evidence="1">
    <location>
        <begin position="57"/>
        <end position="74"/>
    </location>
</feature>